<feature type="transmembrane region" description="Helical" evidence="2">
    <location>
        <begin position="167"/>
        <end position="188"/>
    </location>
</feature>
<reference evidence="3 4" key="1">
    <citation type="submission" date="2017-06" db="EMBL/GenBank/DDBJ databases">
        <authorList>
            <consortium name="Pathogen Informatics"/>
        </authorList>
    </citation>
    <scope>NUCLEOTIDE SEQUENCE [LARGE SCALE GENOMIC DNA]</scope>
    <source>
        <strain evidence="3 4">NCTC13039</strain>
    </source>
</reference>
<dbReference type="KEGG" id="dco:SAMEA4475696_2175"/>
<evidence type="ECO:0000256" key="1">
    <source>
        <dbReference type="SAM" id="MobiDB-lite"/>
    </source>
</evidence>
<feature type="transmembrane region" description="Helical" evidence="2">
    <location>
        <begin position="360"/>
        <end position="379"/>
    </location>
</feature>
<dbReference type="EMBL" id="LT906453">
    <property type="protein sequence ID" value="SNV25052.1"/>
    <property type="molecule type" value="Genomic_DNA"/>
</dbReference>
<feature type="compositionally biased region" description="Polar residues" evidence="1">
    <location>
        <begin position="497"/>
        <end position="507"/>
    </location>
</feature>
<feature type="transmembrane region" description="Helical" evidence="2">
    <location>
        <begin position="126"/>
        <end position="147"/>
    </location>
</feature>
<dbReference type="Proteomes" id="UP000242637">
    <property type="component" value="Chromosome 1"/>
</dbReference>
<feature type="transmembrane region" description="Helical" evidence="2">
    <location>
        <begin position="224"/>
        <end position="239"/>
    </location>
</feature>
<keyword evidence="4" id="KW-1185">Reference proteome</keyword>
<evidence type="ECO:0000256" key="2">
    <source>
        <dbReference type="SAM" id="Phobius"/>
    </source>
</evidence>
<accession>A0A239VSE6</accession>
<feature type="transmembrane region" description="Helical" evidence="2">
    <location>
        <begin position="416"/>
        <end position="434"/>
    </location>
</feature>
<keyword evidence="2" id="KW-1133">Transmembrane helix</keyword>
<organism evidence="3 4">
    <name type="scientific">Dermatophilus congolensis</name>
    <dbReference type="NCBI Taxonomy" id="1863"/>
    <lineage>
        <taxon>Bacteria</taxon>
        <taxon>Bacillati</taxon>
        <taxon>Actinomycetota</taxon>
        <taxon>Actinomycetes</taxon>
        <taxon>Micrococcales</taxon>
        <taxon>Dermatophilaceae</taxon>
        <taxon>Dermatophilus</taxon>
    </lineage>
</organism>
<dbReference type="RefSeq" id="WP_028326632.1">
    <property type="nucleotide sequence ID" value="NZ_LT906453.1"/>
</dbReference>
<dbReference type="GeneID" id="69055812"/>
<dbReference type="AlphaFoldDB" id="A0A239VSE6"/>
<proteinExistence type="predicted"/>
<dbReference type="STRING" id="1121387.GCA_000429885_00543"/>
<feature type="transmembrane region" description="Helical" evidence="2">
    <location>
        <begin position="200"/>
        <end position="218"/>
    </location>
</feature>
<evidence type="ECO:0000313" key="4">
    <source>
        <dbReference type="Proteomes" id="UP000242637"/>
    </source>
</evidence>
<feature type="region of interest" description="Disordered" evidence="1">
    <location>
        <begin position="454"/>
        <end position="507"/>
    </location>
</feature>
<feature type="transmembrane region" description="Helical" evidence="2">
    <location>
        <begin position="6"/>
        <end position="31"/>
    </location>
</feature>
<name>A0A239VSE6_9MICO</name>
<gene>
    <name evidence="3" type="ORF">SAMEA4475696_02175</name>
</gene>
<feature type="compositionally biased region" description="Basic and acidic residues" evidence="1">
    <location>
        <begin position="474"/>
        <end position="494"/>
    </location>
</feature>
<sequence length="507" mass="55126">MTPGPINLIHLALTVLTLTGIASILIAAHLYKRGHDGLRLRTWLVIDFAITYVVSGLIHLTGTLSTSRGFYEAIPNNPYSNDTGLLQAALTTPLALSALTIGLLIRWRRNNTPTNSATYSMATSHPILTLTAGLTLTTAAAIGSIRIRGHLANSAGERVIGVDGGMARYAFLASWMPWGVLLLALWSITRRKNPAADMRNALIMAACTGIIAVNSSWTGGRVDIVVFSLPLLILVLPWIRGLRTPLLIAGAGGALAVIYNQTISRAGVTSFDVPALLDWQWGRFSMVAWAARFATEHNYLNGETLMSGFLTVPAALLHFAGVPTQTWRSIVQYSGWWFSGSEELIFTVPGMTAELFINHGYIGVAIGYLILGLVTSLIADTYRHCRTELGRALLIYIAAILLFQTVTAQSGATTPLIIMTGAPLIGLATLETFCRWYDTTHTRLVTDTYIPASALPQRAPNQPDGNHGPTHTHPNHDRHTPDHGTHRRDHDLVRPPRTTQPHPDTPQ</sequence>
<protein>
    <submittedName>
        <fullName evidence="3">Uncharacterized protein</fullName>
    </submittedName>
</protein>
<keyword evidence="2" id="KW-0472">Membrane</keyword>
<feature type="transmembrane region" description="Helical" evidence="2">
    <location>
        <begin position="391"/>
        <end position="410"/>
    </location>
</feature>
<feature type="transmembrane region" description="Helical" evidence="2">
    <location>
        <begin position="246"/>
        <end position="263"/>
    </location>
</feature>
<feature type="transmembrane region" description="Helical" evidence="2">
    <location>
        <begin position="43"/>
        <end position="64"/>
    </location>
</feature>
<keyword evidence="2" id="KW-0812">Transmembrane</keyword>
<feature type="transmembrane region" description="Helical" evidence="2">
    <location>
        <begin position="84"/>
        <end position="105"/>
    </location>
</feature>
<evidence type="ECO:0000313" key="3">
    <source>
        <dbReference type="EMBL" id="SNV25052.1"/>
    </source>
</evidence>